<proteinExistence type="predicted"/>
<organism evidence="2 3">
    <name type="scientific">Steinernema glaseri</name>
    <dbReference type="NCBI Taxonomy" id="37863"/>
    <lineage>
        <taxon>Eukaryota</taxon>
        <taxon>Metazoa</taxon>
        <taxon>Ecdysozoa</taxon>
        <taxon>Nematoda</taxon>
        <taxon>Chromadorea</taxon>
        <taxon>Rhabditida</taxon>
        <taxon>Tylenchina</taxon>
        <taxon>Panagrolaimomorpha</taxon>
        <taxon>Strongyloidoidea</taxon>
        <taxon>Steinernematidae</taxon>
        <taxon>Steinernema</taxon>
    </lineage>
</organism>
<feature type="compositionally biased region" description="Acidic residues" evidence="1">
    <location>
        <begin position="261"/>
        <end position="296"/>
    </location>
</feature>
<dbReference type="AlphaFoldDB" id="A0A1I7Y0W9"/>
<protein>
    <submittedName>
        <fullName evidence="3">C2H2-type domain-containing protein</fullName>
    </submittedName>
</protein>
<evidence type="ECO:0000313" key="3">
    <source>
        <dbReference type="WBParaSite" id="L893_g11469.t1"/>
    </source>
</evidence>
<evidence type="ECO:0000256" key="1">
    <source>
        <dbReference type="SAM" id="MobiDB-lite"/>
    </source>
</evidence>
<feature type="region of interest" description="Disordered" evidence="1">
    <location>
        <begin position="33"/>
        <end position="53"/>
    </location>
</feature>
<dbReference type="WBParaSite" id="L893_g11469.t1">
    <property type="protein sequence ID" value="L893_g11469.t1"/>
    <property type="gene ID" value="L893_g11469"/>
</dbReference>
<reference evidence="3" key="1">
    <citation type="submission" date="2016-11" db="UniProtKB">
        <authorList>
            <consortium name="WormBaseParasite"/>
        </authorList>
    </citation>
    <scope>IDENTIFICATION</scope>
</reference>
<feature type="region of interest" description="Disordered" evidence="1">
    <location>
        <begin position="253"/>
        <end position="310"/>
    </location>
</feature>
<feature type="compositionally biased region" description="Acidic residues" evidence="1">
    <location>
        <begin position="127"/>
        <end position="137"/>
    </location>
</feature>
<feature type="compositionally biased region" description="Acidic residues" evidence="1">
    <location>
        <begin position="185"/>
        <end position="203"/>
    </location>
</feature>
<dbReference type="Proteomes" id="UP000095287">
    <property type="component" value="Unplaced"/>
</dbReference>
<keyword evidence="2" id="KW-1185">Reference proteome</keyword>
<accession>A0A1I7Y0W9</accession>
<feature type="region of interest" description="Disordered" evidence="1">
    <location>
        <begin position="106"/>
        <end position="209"/>
    </location>
</feature>
<sequence>MVVALFDGRTHVLDATPHPTQVTMDPAPSVKYEEEEEMSYLSTPASPFIERNEEDVERPVILKEEIDLREEGATAMESSSASVPEEDVSGSLMPYAVTVDFPTTSASPLVERDEEEEEISSVSSVSSEEDVDLDDEGIIATESTSANVPEEDEQIRPGYQLATAKKSAVVEAQSSGEEAVAERSDGDEDDSSIGSNEEEINEEETSKHRILTKEALSWSLCANVPEEEEQVRPGYLTRGQLAAAKKFALKEDQSSRIEVVEDHDEDEDRSVGSEDLDIGPDEEEITSEEDEDEISDFEASMPQSSASTGAYPERLSTWKVRLDSDLLSYLLASVRCVWKSHPRALAISSLPRLLPRRTKALLSCDSVCCEDKPHWLKQALADGASNKEELPFGQESGPTPKAAGQAQPSGSRMRGEVLPSQQPPFHRGNLHKEGSRAVLQEVWEVLSCSAAQKGPRWCPPQHQDAVSLPRMQLCCLLTEEERERFEASRKTFYEEVDAVMEDYFPELLRKEEMRPACKKCRKRICLPRGRRDHVGAHLKATFPCPLPNCRYSGQLGSMLVHLHCKHGKNLQMLTKDQRGRFEESRRAFVDQVEAAMGEFFL</sequence>
<feature type="region of interest" description="Disordered" evidence="1">
    <location>
        <begin position="388"/>
        <end position="430"/>
    </location>
</feature>
<name>A0A1I7Y0W9_9BILA</name>
<evidence type="ECO:0000313" key="2">
    <source>
        <dbReference type="Proteomes" id="UP000095287"/>
    </source>
</evidence>